<dbReference type="AlphaFoldDB" id="A0A0A9BQB8"/>
<proteinExistence type="predicted"/>
<name>A0A0A9BQB8_ARUDO</name>
<sequence>MHFLNFYELPFVHLKNHLTAAISSITKDR</sequence>
<evidence type="ECO:0000313" key="1">
    <source>
        <dbReference type="EMBL" id="JAD66144.1"/>
    </source>
</evidence>
<organism evidence="1">
    <name type="scientific">Arundo donax</name>
    <name type="common">Giant reed</name>
    <name type="synonym">Donax arundinaceus</name>
    <dbReference type="NCBI Taxonomy" id="35708"/>
    <lineage>
        <taxon>Eukaryota</taxon>
        <taxon>Viridiplantae</taxon>
        <taxon>Streptophyta</taxon>
        <taxon>Embryophyta</taxon>
        <taxon>Tracheophyta</taxon>
        <taxon>Spermatophyta</taxon>
        <taxon>Magnoliopsida</taxon>
        <taxon>Liliopsida</taxon>
        <taxon>Poales</taxon>
        <taxon>Poaceae</taxon>
        <taxon>PACMAD clade</taxon>
        <taxon>Arundinoideae</taxon>
        <taxon>Arundineae</taxon>
        <taxon>Arundo</taxon>
    </lineage>
</organism>
<accession>A0A0A9BQB8</accession>
<reference evidence="1" key="1">
    <citation type="submission" date="2014-09" db="EMBL/GenBank/DDBJ databases">
        <authorList>
            <person name="Magalhaes I.L.F."/>
            <person name="Oliveira U."/>
            <person name="Santos F.R."/>
            <person name="Vidigal T.H.D.A."/>
            <person name="Brescovit A.D."/>
            <person name="Santos A.J."/>
        </authorList>
    </citation>
    <scope>NUCLEOTIDE SEQUENCE</scope>
    <source>
        <tissue evidence="1">Shoot tissue taken approximately 20 cm above the soil surface</tissue>
    </source>
</reference>
<protein>
    <submittedName>
        <fullName evidence="1">Uncharacterized protein</fullName>
    </submittedName>
</protein>
<reference evidence="1" key="2">
    <citation type="journal article" date="2015" name="Data Brief">
        <title>Shoot transcriptome of the giant reed, Arundo donax.</title>
        <authorList>
            <person name="Barrero R.A."/>
            <person name="Guerrero F.D."/>
            <person name="Moolhuijzen P."/>
            <person name="Goolsby J.A."/>
            <person name="Tidwell J."/>
            <person name="Bellgard S.E."/>
            <person name="Bellgard M.I."/>
        </authorList>
    </citation>
    <scope>NUCLEOTIDE SEQUENCE</scope>
    <source>
        <tissue evidence="1">Shoot tissue taken approximately 20 cm above the soil surface</tissue>
    </source>
</reference>
<dbReference type="EMBL" id="GBRH01231751">
    <property type="protein sequence ID" value="JAD66144.1"/>
    <property type="molecule type" value="Transcribed_RNA"/>
</dbReference>